<evidence type="ECO:0000313" key="2">
    <source>
        <dbReference type="EMBL" id="PRC94954.1"/>
    </source>
</evidence>
<sequence>MNLRDFRIGWRLLVNEPDYSLAAAIERYLAGNVEHVAIGYRALLFALFMAFTIALIAVARHAWIAMHIHPIHVLIS</sequence>
<evidence type="ECO:0000313" key="3">
    <source>
        <dbReference type="Proteomes" id="UP000237839"/>
    </source>
</evidence>
<dbReference type="EMBL" id="PUGF01000001">
    <property type="protein sequence ID" value="PRC94954.1"/>
    <property type="molecule type" value="Genomic_DNA"/>
</dbReference>
<dbReference type="RefSeq" id="WP_105529865.1">
    <property type="nucleotide sequence ID" value="NZ_PUGF01000001.1"/>
</dbReference>
<keyword evidence="1" id="KW-0812">Transmembrane</keyword>
<dbReference type="AlphaFoldDB" id="A0A2S9H4P2"/>
<accession>A0A2S9H4P2</accession>
<comment type="caution">
    <text evidence="2">The sequence shown here is derived from an EMBL/GenBank/DDBJ whole genome shotgun (WGS) entry which is preliminary data.</text>
</comment>
<keyword evidence="1" id="KW-1133">Transmembrane helix</keyword>
<organism evidence="2 3">
    <name type="scientific">Solimicrobium silvestre</name>
    <dbReference type="NCBI Taxonomy" id="2099400"/>
    <lineage>
        <taxon>Bacteria</taxon>
        <taxon>Pseudomonadati</taxon>
        <taxon>Pseudomonadota</taxon>
        <taxon>Betaproteobacteria</taxon>
        <taxon>Burkholderiales</taxon>
        <taxon>Oxalobacteraceae</taxon>
        <taxon>Solimicrobium</taxon>
    </lineage>
</organism>
<protein>
    <submittedName>
        <fullName evidence="2">Uncharacterized protein</fullName>
    </submittedName>
</protein>
<evidence type="ECO:0000256" key="1">
    <source>
        <dbReference type="SAM" id="Phobius"/>
    </source>
</evidence>
<feature type="transmembrane region" description="Helical" evidence="1">
    <location>
        <begin position="38"/>
        <end position="59"/>
    </location>
</feature>
<keyword evidence="1" id="KW-0472">Membrane</keyword>
<proteinExistence type="predicted"/>
<name>A0A2S9H4P2_9BURK</name>
<dbReference type="Proteomes" id="UP000237839">
    <property type="component" value="Unassembled WGS sequence"/>
</dbReference>
<reference evidence="2 3" key="1">
    <citation type="submission" date="2018-02" db="EMBL/GenBank/DDBJ databases">
        <title>Solimicrobium silvestre gen. nov., sp. nov., isolated from alpine forest soil.</title>
        <authorList>
            <person name="Margesin R."/>
            <person name="Albuquerque L."/>
            <person name="Zhang D.-C."/>
            <person name="Froufe H.J.C."/>
            <person name="Severino R."/>
            <person name="Roxo I."/>
            <person name="Egas C."/>
            <person name="Da Costa M.S."/>
        </authorList>
    </citation>
    <scope>NUCLEOTIDE SEQUENCE [LARGE SCALE GENOMIC DNA]</scope>
    <source>
        <strain evidence="2 3">S20-91</strain>
    </source>
</reference>
<keyword evidence="3" id="KW-1185">Reference proteome</keyword>
<gene>
    <name evidence="2" type="ORF">S2091_0149</name>
</gene>